<organism evidence="1 2">
    <name type="scientific">Dryococelus australis</name>
    <dbReference type="NCBI Taxonomy" id="614101"/>
    <lineage>
        <taxon>Eukaryota</taxon>
        <taxon>Metazoa</taxon>
        <taxon>Ecdysozoa</taxon>
        <taxon>Arthropoda</taxon>
        <taxon>Hexapoda</taxon>
        <taxon>Insecta</taxon>
        <taxon>Pterygota</taxon>
        <taxon>Neoptera</taxon>
        <taxon>Polyneoptera</taxon>
        <taxon>Phasmatodea</taxon>
        <taxon>Verophasmatodea</taxon>
        <taxon>Anareolatae</taxon>
        <taxon>Phasmatidae</taxon>
        <taxon>Eurycanthinae</taxon>
        <taxon>Dryococelus</taxon>
    </lineage>
</organism>
<dbReference type="EMBL" id="JARBHB010000013">
    <property type="protein sequence ID" value="KAJ8870043.1"/>
    <property type="molecule type" value="Genomic_DNA"/>
</dbReference>
<evidence type="ECO:0000313" key="2">
    <source>
        <dbReference type="Proteomes" id="UP001159363"/>
    </source>
</evidence>
<comment type="caution">
    <text evidence="1">The sequence shown here is derived from an EMBL/GenBank/DDBJ whole genome shotgun (WGS) entry which is preliminary data.</text>
</comment>
<name>A0ABQ9GF22_9NEOP</name>
<sequence length="312" mass="33657">MDDAGLILDNSKLEELVSLSFAPANHVECAESGRVCRIQSGGRGGPPTYPDAGTSSEKFSGPVLEQTALYSLKLGMKPARLPPRRTGLPGQRIFACGTMPLVGGFSRGSPVSPAPSLRRCSILTSITLIGSQDLAVESRPDLFTHSNHTRQQNGVAGRLVTYSPAGITNRIKAFAHSLARPCCFVSVYLFYSVIERGVVSAWRRAGDSCIGKSQRHCRGATGSCNTRRGHTRTVSYKLTTVSTVVMEPETARLEAVCYSRTVKENDVIKMSRDSTRKLRQVFREAGQSVAGIDDVRGDRAGESCGFPDVNTT</sequence>
<proteinExistence type="predicted"/>
<keyword evidence="2" id="KW-1185">Reference proteome</keyword>
<reference evidence="1 2" key="1">
    <citation type="submission" date="2023-02" db="EMBL/GenBank/DDBJ databases">
        <title>LHISI_Scaffold_Assembly.</title>
        <authorList>
            <person name="Stuart O.P."/>
            <person name="Cleave R."/>
            <person name="Magrath M.J.L."/>
            <person name="Mikheyev A.S."/>
        </authorList>
    </citation>
    <scope>NUCLEOTIDE SEQUENCE [LARGE SCALE GENOMIC DNA]</scope>
    <source>
        <strain evidence="1">Daus_M_001</strain>
        <tissue evidence="1">Leg muscle</tissue>
    </source>
</reference>
<dbReference type="Proteomes" id="UP001159363">
    <property type="component" value="Chromosome 12"/>
</dbReference>
<evidence type="ECO:0000313" key="1">
    <source>
        <dbReference type="EMBL" id="KAJ8870043.1"/>
    </source>
</evidence>
<gene>
    <name evidence="1" type="ORF">PR048_029054</name>
</gene>
<protein>
    <submittedName>
        <fullName evidence="1">Uncharacterized protein</fullName>
    </submittedName>
</protein>
<accession>A0ABQ9GF22</accession>